<accession>A0A0C2J5I7</accession>
<evidence type="ECO:0000313" key="2">
    <source>
        <dbReference type="Proteomes" id="UP000031668"/>
    </source>
</evidence>
<dbReference type="EMBL" id="JWZT01001011">
    <property type="protein sequence ID" value="KII73069.1"/>
    <property type="molecule type" value="Genomic_DNA"/>
</dbReference>
<keyword evidence="2" id="KW-1185">Reference proteome</keyword>
<evidence type="ECO:0000313" key="1">
    <source>
        <dbReference type="EMBL" id="KII73069.1"/>
    </source>
</evidence>
<reference evidence="1 2" key="1">
    <citation type="journal article" date="2014" name="Genome Biol. Evol.">
        <title>The genome of the myxosporean Thelohanellus kitauei shows adaptations to nutrient acquisition within its fish host.</title>
        <authorList>
            <person name="Yang Y."/>
            <person name="Xiong J."/>
            <person name="Zhou Z."/>
            <person name="Huo F."/>
            <person name="Miao W."/>
            <person name="Ran C."/>
            <person name="Liu Y."/>
            <person name="Zhang J."/>
            <person name="Feng J."/>
            <person name="Wang M."/>
            <person name="Wang M."/>
            <person name="Wang L."/>
            <person name="Yao B."/>
        </authorList>
    </citation>
    <scope>NUCLEOTIDE SEQUENCE [LARGE SCALE GENOMIC DNA]</scope>
    <source>
        <strain evidence="1">Wuqing</strain>
    </source>
</reference>
<name>A0A0C2J5I7_THEKT</name>
<dbReference type="AlphaFoldDB" id="A0A0C2J5I7"/>
<organism evidence="1 2">
    <name type="scientific">Thelohanellus kitauei</name>
    <name type="common">Myxosporean</name>
    <dbReference type="NCBI Taxonomy" id="669202"/>
    <lineage>
        <taxon>Eukaryota</taxon>
        <taxon>Metazoa</taxon>
        <taxon>Cnidaria</taxon>
        <taxon>Myxozoa</taxon>
        <taxon>Myxosporea</taxon>
        <taxon>Bivalvulida</taxon>
        <taxon>Platysporina</taxon>
        <taxon>Myxobolidae</taxon>
        <taxon>Thelohanellus</taxon>
    </lineage>
</organism>
<dbReference type="Proteomes" id="UP000031668">
    <property type="component" value="Unassembled WGS sequence"/>
</dbReference>
<protein>
    <submittedName>
        <fullName evidence="1">Uncharacterized protein</fullName>
    </submittedName>
</protein>
<sequence length="100" mass="11903">MLAETYGHRIEVKDKWTVVNGAMYRNLRQSYNVTNPTWYLMKTKNGWCLTDKKVVPKDNLTMYFKLSTELFIVDLYTLSFSQNFSTYGDVDYYELQTENL</sequence>
<proteinExistence type="predicted"/>
<gene>
    <name evidence="1" type="ORF">RF11_12463</name>
</gene>
<comment type="caution">
    <text evidence="1">The sequence shown here is derived from an EMBL/GenBank/DDBJ whole genome shotgun (WGS) entry which is preliminary data.</text>
</comment>